<dbReference type="Gene3D" id="6.10.250.660">
    <property type="match status" value="1"/>
</dbReference>
<dbReference type="GO" id="GO:0005737">
    <property type="term" value="C:cytoplasm"/>
    <property type="evidence" value="ECO:0007669"/>
    <property type="project" value="UniProtKB-SubCell"/>
</dbReference>
<dbReference type="PANTHER" id="PTHR35794:SF2">
    <property type="entry name" value="CELL DIVISION PROTEIN DIVIVA"/>
    <property type="match status" value="1"/>
</dbReference>
<dbReference type="RefSeq" id="WP_146356039.1">
    <property type="nucleotide sequence ID" value="NZ_VOBR01000019.1"/>
</dbReference>
<evidence type="ECO:0000256" key="4">
    <source>
        <dbReference type="ARBA" id="ARBA00022490"/>
    </source>
</evidence>
<dbReference type="InterPro" id="IPR019933">
    <property type="entry name" value="DivIVA_domain"/>
</dbReference>
<evidence type="ECO:0000256" key="6">
    <source>
        <dbReference type="ARBA" id="ARBA00023054"/>
    </source>
</evidence>
<evidence type="ECO:0000256" key="3">
    <source>
        <dbReference type="ARBA" id="ARBA00018787"/>
    </source>
</evidence>
<evidence type="ECO:0000313" key="10">
    <source>
        <dbReference type="EMBL" id="TWP48708.1"/>
    </source>
</evidence>
<sequence length="185" mass="20273">MTSGRSDGSPPPDSGGGEPFLRPTQVRTATFRTVRKGYSPDQVHQVLHIAADALAGRIKFHPDHVRTAVFKVVPNGYDQKQVDELLALLEHQLRNGIVPPTGIETGEKLLAVKIPRGANGYDRGEVDAFLARAAANLDGRGKMTANEVRNSRFSTTSGLMNRGYQVRAVDALLDDIEQELRFRGR</sequence>
<keyword evidence="11" id="KW-1185">Reference proteome</keyword>
<dbReference type="GO" id="GO:0051301">
    <property type="term" value="P:cell division"/>
    <property type="evidence" value="ECO:0007669"/>
    <property type="project" value="UniProtKB-KW"/>
</dbReference>
<keyword evidence="4" id="KW-0963">Cytoplasm</keyword>
<dbReference type="InterPro" id="IPR007793">
    <property type="entry name" value="DivIVA_fam"/>
</dbReference>
<dbReference type="EMBL" id="VOBR01000019">
    <property type="protein sequence ID" value="TWP48708.1"/>
    <property type="molecule type" value="Genomic_DNA"/>
</dbReference>
<dbReference type="AlphaFoldDB" id="A0A563EN12"/>
<accession>A0A563EN12</accession>
<reference evidence="10 11" key="1">
    <citation type="submission" date="2019-07" db="EMBL/GenBank/DDBJ databases">
        <title>Lentzea xizangensis sp. nov., isolated from Qinghai-Tibetan Plateau Soils.</title>
        <authorList>
            <person name="Huang J."/>
        </authorList>
    </citation>
    <scope>NUCLEOTIDE SEQUENCE [LARGE SCALE GENOMIC DNA]</scope>
    <source>
        <strain evidence="10 11">FXJ1.1311</strain>
    </source>
</reference>
<protein>
    <recommendedName>
        <fullName evidence="3">Cell wall synthesis protein Wag31</fullName>
    </recommendedName>
    <alternativeName>
        <fullName evidence="8">Antigen 84</fullName>
    </alternativeName>
</protein>
<evidence type="ECO:0000256" key="9">
    <source>
        <dbReference type="SAM" id="MobiDB-lite"/>
    </source>
</evidence>
<evidence type="ECO:0000256" key="7">
    <source>
        <dbReference type="ARBA" id="ARBA00023306"/>
    </source>
</evidence>
<evidence type="ECO:0000256" key="2">
    <source>
        <dbReference type="ARBA" id="ARBA00009008"/>
    </source>
</evidence>
<dbReference type="NCBIfam" id="TIGR03544">
    <property type="entry name" value="DivI1A_domain"/>
    <property type="match status" value="4"/>
</dbReference>
<comment type="subcellular location">
    <subcellularLocation>
        <location evidence="1">Cytoplasm</location>
    </subcellularLocation>
</comment>
<keyword evidence="5" id="KW-0132">Cell division</keyword>
<proteinExistence type="inferred from homology"/>
<dbReference type="OrthoDB" id="5198800at2"/>
<name>A0A563EN12_9PSEU</name>
<keyword evidence="6" id="KW-0175">Coiled coil</keyword>
<evidence type="ECO:0000256" key="5">
    <source>
        <dbReference type="ARBA" id="ARBA00022618"/>
    </source>
</evidence>
<evidence type="ECO:0000313" key="11">
    <source>
        <dbReference type="Proteomes" id="UP000316639"/>
    </source>
</evidence>
<dbReference type="PANTHER" id="PTHR35794">
    <property type="entry name" value="CELL DIVISION PROTEIN DIVIVA"/>
    <property type="match status" value="1"/>
</dbReference>
<gene>
    <name evidence="10" type="ORF">FKR81_27725</name>
</gene>
<evidence type="ECO:0000256" key="8">
    <source>
        <dbReference type="ARBA" id="ARBA00031737"/>
    </source>
</evidence>
<organism evidence="10 11">
    <name type="scientific">Lentzea tibetensis</name>
    <dbReference type="NCBI Taxonomy" id="2591470"/>
    <lineage>
        <taxon>Bacteria</taxon>
        <taxon>Bacillati</taxon>
        <taxon>Actinomycetota</taxon>
        <taxon>Actinomycetes</taxon>
        <taxon>Pseudonocardiales</taxon>
        <taxon>Pseudonocardiaceae</taxon>
        <taxon>Lentzea</taxon>
    </lineage>
</organism>
<keyword evidence="7" id="KW-0131">Cell cycle</keyword>
<feature type="region of interest" description="Disordered" evidence="9">
    <location>
        <begin position="1"/>
        <end position="23"/>
    </location>
</feature>
<evidence type="ECO:0000256" key="1">
    <source>
        <dbReference type="ARBA" id="ARBA00004496"/>
    </source>
</evidence>
<comment type="similarity">
    <text evidence="2">Belongs to the DivIVA family.</text>
</comment>
<comment type="caution">
    <text evidence="10">The sequence shown here is derived from an EMBL/GenBank/DDBJ whole genome shotgun (WGS) entry which is preliminary data.</text>
</comment>
<dbReference type="Proteomes" id="UP000316639">
    <property type="component" value="Unassembled WGS sequence"/>
</dbReference>